<organism evidence="1 2">
    <name type="scientific">Thermoplasma acidophilum (strain ATCC 25905 / DSM 1728 / JCM 9062 / NBRC 15155 / AMRC-C165)</name>
    <dbReference type="NCBI Taxonomy" id="273075"/>
    <lineage>
        <taxon>Archaea</taxon>
        <taxon>Methanobacteriati</taxon>
        <taxon>Thermoplasmatota</taxon>
        <taxon>Thermoplasmata</taxon>
        <taxon>Thermoplasmatales</taxon>
        <taxon>Thermoplasmataceae</taxon>
        <taxon>Thermoplasma</taxon>
    </lineage>
</organism>
<dbReference type="HOGENOM" id="CLU_038336_0_0_2"/>
<protein>
    <recommendedName>
        <fullName evidence="3">DUF790 family protein</fullName>
    </recommendedName>
</protein>
<dbReference type="Pfam" id="PF05626">
    <property type="entry name" value="DUF790"/>
    <property type="match status" value="2"/>
</dbReference>
<evidence type="ECO:0000313" key="2">
    <source>
        <dbReference type="Proteomes" id="UP000001024"/>
    </source>
</evidence>
<dbReference type="Proteomes" id="UP000001024">
    <property type="component" value="Chromosome"/>
</dbReference>
<dbReference type="PANTHER" id="PTHR39640:SF1">
    <property type="entry name" value="DUF790 FAMILY PROTEIN"/>
    <property type="match status" value="1"/>
</dbReference>
<dbReference type="KEGG" id="tac:Ta1017"/>
<dbReference type="STRING" id="273075.gene:9572237"/>
<proteinExistence type="predicted"/>
<evidence type="ECO:0008006" key="3">
    <source>
        <dbReference type="Google" id="ProtNLM"/>
    </source>
</evidence>
<gene>
    <name evidence="1" type="ordered locus">Ta1017</name>
</gene>
<dbReference type="InterPro" id="IPR008508">
    <property type="entry name" value="Bax1"/>
</dbReference>
<dbReference type="PaxDb" id="273075-Ta1017"/>
<dbReference type="AlphaFoldDB" id="Q9HJF2"/>
<name>Q9HJF2_THEAC</name>
<dbReference type="PIRSF" id="PIRSF019435">
    <property type="entry name" value="UCP019435"/>
    <property type="match status" value="1"/>
</dbReference>
<dbReference type="EnsemblBacteria" id="CAC12146">
    <property type="protein sequence ID" value="CAC12146"/>
    <property type="gene ID" value="CAC12146"/>
</dbReference>
<reference evidence="1 2" key="1">
    <citation type="journal article" date="2000" name="Nature">
        <title>The genome sequence of the thermoacidophilic scavenger Thermoplasma acidophilum.</title>
        <authorList>
            <person name="Ruepp A."/>
            <person name="Graml W."/>
            <person name="Santos-Martinez M.L."/>
            <person name="Koretke K.K."/>
            <person name="Volker C."/>
            <person name="Mewes H.W."/>
            <person name="Frishman D."/>
            <person name="Stocker S."/>
            <person name="Lupas A.N."/>
            <person name="Baumeister W."/>
        </authorList>
    </citation>
    <scope>NUCLEOTIDE SEQUENCE [LARGE SCALE GENOMIC DNA]</scope>
    <source>
        <strain evidence="2">ATCC 25905 / DSM 1728 / JCM 9062 / NBRC 15155 / AMRC-C165</strain>
    </source>
</reference>
<dbReference type="InParanoid" id="Q9HJF2"/>
<accession>Q9HJF2</accession>
<evidence type="ECO:0000313" key="1">
    <source>
        <dbReference type="EMBL" id="CAC12146.1"/>
    </source>
</evidence>
<dbReference type="eggNOG" id="arCOG04356">
    <property type="taxonomic scope" value="Archaea"/>
</dbReference>
<dbReference type="PANTHER" id="PTHR39640">
    <property type="entry name" value="VNG6129C"/>
    <property type="match status" value="1"/>
</dbReference>
<dbReference type="BRENDA" id="3.1.99.B6">
    <property type="organism ID" value="6324"/>
</dbReference>
<dbReference type="EMBL" id="AL445066">
    <property type="protein sequence ID" value="CAC12146.1"/>
    <property type="molecule type" value="Genomic_DNA"/>
</dbReference>
<sequence length="407" mass="46693">MFPAELMVVRKAQDGTIRPLMIAPDHVDIAEKVIEIYRSSAGRTRKEISKDIVTIEYGIKNPKIVRGLALIMDRMSTFRNRSRVDSKQLRGFLFQMGPAVSPEERQEKIALAAEHFSVSPQDIEEAIYGDMDSENVLDQCPSITPEHLNRRYNLEQLTTLMYRSKFIEVSGINNWYRFISLIKRQGLVFEAQGNPLMSVRIDGPNSVFNNMERYGSSMARVVERLTAFPGWKLHAEVEIKDRVYSVDLDSSISYYLPETDIEEEEAIPDPVVIGTRVFFPTRIINVHGQDVYVDIVYHMSPEAIKRRDEMIRSSGIKWITAVVGECKKFQGVLCFRNRVDWDAIIAKASEEYPATTDALREEIDRLYPNTEAILDLLDSRSIPLSHLEKIGYRIKWNGILPEIVRST</sequence>
<keyword evidence="2" id="KW-1185">Reference proteome</keyword>